<dbReference type="AlphaFoldDB" id="A0A6A3M1L4"/>
<comment type="caution">
    <text evidence="2">The sequence shown here is derived from an EMBL/GenBank/DDBJ whole genome shotgun (WGS) entry which is preliminary data.</text>
</comment>
<evidence type="ECO:0008006" key="8">
    <source>
        <dbReference type="Google" id="ProtNLM"/>
    </source>
</evidence>
<name>A0A6A3M1L4_9STRA</name>
<feature type="chain" id="PRO_5036165147" description="Secreted protein" evidence="1">
    <location>
        <begin position="16"/>
        <end position="60"/>
    </location>
</feature>
<sequence length="60" mass="6522">MSWILTRTRWYSAFASGCSVLWDSSIAVCWVSTCSSCRKVVLSGTTRGAPYGSLDGRLGQ</sequence>
<dbReference type="Proteomes" id="UP000433483">
    <property type="component" value="Unassembled WGS sequence"/>
</dbReference>
<keyword evidence="1" id="KW-0732">Signal</keyword>
<feature type="signal peptide" evidence="1">
    <location>
        <begin position="1"/>
        <end position="15"/>
    </location>
</feature>
<evidence type="ECO:0000256" key="1">
    <source>
        <dbReference type="SAM" id="SignalP"/>
    </source>
</evidence>
<evidence type="ECO:0000313" key="3">
    <source>
        <dbReference type="EMBL" id="KAE9230396.1"/>
    </source>
</evidence>
<dbReference type="EMBL" id="QXGB01000103">
    <property type="protein sequence ID" value="KAE9230396.1"/>
    <property type="molecule type" value="Genomic_DNA"/>
</dbReference>
<evidence type="ECO:0000313" key="4">
    <source>
        <dbReference type="EMBL" id="KAE9325063.1"/>
    </source>
</evidence>
<dbReference type="EMBL" id="QXFW01000091">
    <property type="protein sequence ID" value="KAE9025719.1"/>
    <property type="molecule type" value="Genomic_DNA"/>
</dbReference>
<gene>
    <name evidence="4" type="ORF">PF001_g3129</name>
    <name evidence="3" type="ORF">PF005_g3495</name>
    <name evidence="2" type="ORF">PF011_g2910</name>
</gene>
<reference evidence="2 7" key="1">
    <citation type="submission" date="2018-09" db="EMBL/GenBank/DDBJ databases">
        <title>Genomic investigation of the strawberry pathogen Phytophthora fragariae indicates pathogenicity is determined by transcriptional variation in three key races.</title>
        <authorList>
            <person name="Adams T.M."/>
            <person name="Armitage A.D."/>
            <person name="Sobczyk M.K."/>
            <person name="Bates H.J."/>
            <person name="Dunwell J.M."/>
            <person name="Nellist C.F."/>
            <person name="Harrison R.J."/>
        </authorList>
    </citation>
    <scope>NUCLEOTIDE SEQUENCE [LARGE SCALE GENOMIC DNA]</scope>
    <source>
        <strain evidence="4 6">A4</strain>
        <strain evidence="3 5">NOV-27</strain>
        <strain evidence="2 7">SCRP245</strain>
    </source>
</reference>
<dbReference type="Proteomes" id="UP000437068">
    <property type="component" value="Unassembled WGS sequence"/>
</dbReference>
<evidence type="ECO:0000313" key="2">
    <source>
        <dbReference type="EMBL" id="KAE9025719.1"/>
    </source>
</evidence>
<accession>A0A6A3M1L4</accession>
<evidence type="ECO:0000313" key="6">
    <source>
        <dbReference type="Proteomes" id="UP000437068"/>
    </source>
</evidence>
<evidence type="ECO:0000313" key="5">
    <source>
        <dbReference type="Proteomes" id="UP000433483"/>
    </source>
</evidence>
<protein>
    <recommendedName>
        <fullName evidence="8">Secreted protein</fullName>
    </recommendedName>
</protein>
<proteinExistence type="predicted"/>
<dbReference type="EMBL" id="QXGE01000096">
    <property type="protein sequence ID" value="KAE9325063.1"/>
    <property type="molecule type" value="Genomic_DNA"/>
</dbReference>
<evidence type="ECO:0000313" key="7">
    <source>
        <dbReference type="Proteomes" id="UP000460718"/>
    </source>
</evidence>
<keyword evidence="5" id="KW-1185">Reference proteome</keyword>
<dbReference type="Proteomes" id="UP000460718">
    <property type="component" value="Unassembled WGS sequence"/>
</dbReference>
<organism evidence="2 7">
    <name type="scientific">Phytophthora fragariae</name>
    <dbReference type="NCBI Taxonomy" id="53985"/>
    <lineage>
        <taxon>Eukaryota</taxon>
        <taxon>Sar</taxon>
        <taxon>Stramenopiles</taxon>
        <taxon>Oomycota</taxon>
        <taxon>Peronosporomycetes</taxon>
        <taxon>Peronosporales</taxon>
        <taxon>Peronosporaceae</taxon>
        <taxon>Phytophthora</taxon>
    </lineage>
</organism>